<dbReference type="Pfam" id="PF03992">
    <property type="entry name" value="ABM"/>
    <property type="match status" value="1"/>
</dbReference>
<evidence type="ECO:0000313" key="3">
    <source>
        <dbReference type="Proteomes" id="UP000078406"/>
    </source>
</evidence>
<accession>A0A177XU13</accession>
<gene>
    <name evidence="2" type="ORF">APB76_22380</name>
</gene>
<organism evidence="2 3">
    <name type="scientific">Vibrio bivalvicida</name>
    <dbReference type="NCBI Taxonomy" id="1276888"/>
    <lineage>
        <taxon>Bacteria</taxon>
        <taxon>Pseudomonadati</taxon>
        <taxon>Pseudomonadota</taxon>
        <taxon>Gammaproteobacteria</taxon>
        <taxon>Vibrionales</taxon>
        <taxon>Vibrionaceae</taxon>
        <taxon>Vibrio</taxon>
        <taxon>Vibrio oreintalis group</taxon>
    </lineage>
</organism>
<dbReference type="PROSITE" id="PS51725">
    <property type="entry name" value="ABM"/>
    <property type="match status" value="1"/>
</dbReference>
<dbReference type="Gene3D" id="3.30.70.100">
    <property type="match status" value="1"/>
</dbReference>
<dbReference type="RefSeq" id="WP_054962599.1">
    <property type="nucleotide sequence ID" value="NZ_LLEI02000091.1"/>
</dbReference>
<reference evidence="2 3" key="1">
    <citation type="journal article" date="2016" name="Syst. Appl. Microbiol.">
        <title>Vibrio bivalvicida sp. nov., a novel larval pathogen for bivalve molluscs reared in a hatchery.</title>
        <authorList>
            <person name="Dubert J."/>
            <person name="Romalde J.L."/>
            <person name="Prado S."/>
            <person name="Barja J.L."/>
        </authorList>
    </citation>
    <scope>NUCLEOTIDE SEQUENCE [LARGE SCALE GENOMIC DNA]</scope>
    <source>
        <strain evidence="2 3">605</strain>
    </source>
</reference>
<name>A0A177XU13_9VIBR</name>
<dbReference type="InterPro" id="IPR011008">
    <property type="entry name" value="Dimeric_a/b-barrel"/>
</dbReference>
<dbReference type="InterPro" id="IPR007138">
    <property type="entry name" value="ABM_dom"/>
</dbReference>
<dbReference type="SUPFAM" id="SSF54909">
    <property type="entry name" value="Dimeric alpha+beta barrel"/>
    <property type="match status" value="1"/>
</dbReference>
<dbReference type="Proteomes" id="UP000078406">
    <property type="component" value="Unassembled WGS sequence"/>
</dbReference>
<evidence type="ECO:0000259" key="1">
    <source>
        <dbReference type="PROSITE" id="PS51725"/>
    </source>
</evidence>
<dbReference type="GO" id="GO:0004497">
    <property type="term" value="F:monooxygenase activity"/>
    <property type="evidence" value="ECO:0007669"/>
    <property type="project" value="UniProtKB-KW"/>
</dbReference>
<dbReference type="EMBL" id="LLEI02000091">
    <property type="protein sequence ID" value="OAJ92107.1"/>
    <property type="molecule type" value="Genomic_DNA"/>
</dbReference>
<comment type="caution">
    <text evidence="2">The sequence shown here is derived from an EMBL/GenBank/DDBJ whole genome shotgun (WGS) entry which is preliminary data.</text>
</comment>
<keyword evidence="2" id="KW-0560">Oxidoreductase</keyword>
<sequence length="98" mass="10878">MDSTIFVTAELRVNTDVDLAVARKAIEQFCSDMESESGCQQATATFDVNDPRRVILWERYDDQLAIEAHFAMPHTQAFIALGMTELVSATNSHKVGEA</sequence>
<proteinExistence type="predicted"/>
<protein>
    <submittedName>
        <fullName evidence="2">Antibiotic biosynthesis monooxygenase</fullName>
    </submittedName>
</protein>
<evidence type="ECO:0000313" key="2">
    <source>
        <dbReference type="EMBL" id="OAJ92107.1"/>
    </source>
</evidence>
<keyword evidence="2" id="KW-0503">Monooxygenase</keyword>
<feature type="domain" description="ABM" evidence="1">
    <location>
        <begin position="5"/>
        <end position="95"/>
    </location>
</feature>
<dbReference type="AlphaFoldDB" id="A0A177XU13"/>